<dbReference type="Gene3D" id="3.40.1740.10">
    <property type="entry name" value="VC0467-like"/>
    <property type="match status" value="1"/>
</dbReference>
<dbReference type="SUPFAM" id="SSF143456">
    <property type="entry name" value="VC0467-like"/>
    <property type="match status" value="1"/>
</dbReference>
<comment type="similarity">
    <text evidence="1 2">Belongs to the UPF0301 (AlgH) family.</text>
</comment>
<name>A0ABX8V0P7_9BACT</name>
<dbReference type="EMBL" id="CP075587">
    <property type="protein sequence ID" value="QYF48701.1"/>
    <property type="molecule type" value="Genomic_DNA"/>
</dbReference>
<protein>
    <recommendedName>
        <fullName evidence="2">UPF0301 protein RHABOEDO_000905</fullName>
    </recommendedName>
</protein>
<keyword evidence="4" id="KW-1185">Reference proteome</keyword>
<sequence>MADPLSYKRLNKGFFLIASPNIDAGIYFRSVIILCEHSSIGSFGLIVNKRLEIDLPEEIFNQNDLHNDNVHICAGGPIQPNQMMLLHSSQKLPEQTLNLCEEIYLGGDLQFLQEASANSQGPAIRLCFGYCGWGPGQLERECIRGNWFIHPASSLFIFNTPEEKIWQTLLREMGGKYATLSMIPEDLSLN</sequence>
<gene>
    <name evidence="3" type="ORF">RHABOEDO_000905</name>
</gene>
<dbReference type="Pfam" id="PF02622">
    <property type="entry name" value="DUF179"/>
    <property type="match status" value="1"/>
</dbReference>
<dbReference type="RefSeq" id="WP_215216457.1">
    <property type="nucleotide sequence ID" value="NZ_CP075587.1"/>
</dbReference>
<dbReference type="Proteomes" id="UP000826014">
    <property type="component" value="Chromosome"/>
</dbReference>
<proteinExistence type="inferred from homology"/>
<accession>A0ABX8V0P7</accession>
<reference evidence="3 4" key="1">
    <citation type="journal article" date="2022" name="bioRxiv">
        <title>Ecology and evolution of chlamydial symbionts of arthropods.</title>
        <authorList>
            <person name="Halter T."/>
            <person name="Koestlbacher S."/>
            <person name="Collingro A."/>
            <person name="Sixt B.S."/>
            <person name="Toenshoff E.R."/>
            <person name="Hendrickx F."/>
            <person name="Kostanjsek R."/>
            <person name="Horn M."/>
        </authorList>
    </citation>
    <scope>NUCLEOTIDE SEQUENCE [LARGE SCALE GENOMIC DNA]</scope>
    <source>
        <strain evidence="3">W744xW776</strain>
    </source>
</reference>
<evidence type="ECO:0000256" key="2">
    <source>
        <dbReference type="HAMAP-Rule" id="MF_00758"/>
    </source>
</evidence>
<evidence type="ECO:0000313" key="3">
    <source>
        <dbReference type="EMBL" id="QYF48701.1"/>
    </source>
</evidence>
<dbReference type="PANTHER" id="PTHR30327:SF1">
    <property type="entry name" value="UPF0301 PROTEIN YQGE"/>
    <property type="match status" value="1"/>
</dbReference>
<evidence type="ECO:0000313" key="4">
    <source>
        <dbReference type="Proteomes" id="UP000826014"/>
    </source>
</evidence>
<dbReference type="HAMAP" id="MF_00758">
    <property type="entry name" value="UPF0301"/>
    <property type="match status" value="1"/>
</dbReference>
<dbReference type="InterPro" id="IPR003774">
    <property type="entry name" value="AlgH-like"/>
</dbReference>
<dbReference type="NCBIfam" id="NF001271">
    <property type="entry name" value="PRK00228.2-3"/>
    <property type="match status" value="1"/>
</dbReference>
<organism evidence="3 4">
    <name type="scientific">Candidatus Rhabdochlamydia oedothoracis</name>
    <dbReference type="NCBI Taxonomy" id="2720720"/>
    <lineage>
        <taxon>Bacteria</taxon>
        <taxon>Pseudomonadati</taxon>
        <taxon>Chlamydiota</taxon>
        <taxon>Chlamydiia</taxon>
        <taxon>Parachlamydiales</taxon>
        <taxon>Candidatus Rhabdochlamydiaceae</taxon>
        <taxon>Candidatus Rhabdochlamydia</taxon>
    </lineage>
</organism>
<evidence type="ECO:0000256" key="1">
    <source>
        <dbReference type="ARBA" id="ARBA00009600"/>
    </source>
</evidence>
<dbReference type="PANTHER" id="PTHR30327">
    <property type="entry name" value="UNCHARACTERIZED PROTEIN YQGE"/>
    <property type="match status" value="1"/>
</dbReference>